<reference evidence="1 2" key="1">
    <citation type="journal article" date="2011" name="J. Bacteriol.">
        <title>Genome sequence of Salinisphaera shabanensis, a gammaproteobacterium from the harsh, variable environment of the brine-seawater interface of the Shaban Deep in the Red Sea.</title>
        <authorList>
            <person name="Antunes A."/>
            <person name="Alam I."/>
            <person name="Bajic V.B."/>
            <person name="Stingl U."/>
        </authorList>
    </citation>
    <scope>NUCLEOTIDE SEQUENCE [LARGE SCALE GENOMIC DNA]</scope>
    <source>
        <strain evidence="1 2">E1L3A</strain>
    </source>
</reference>
<dbReference type="Pfam" id="PF19911">
    <property type="entry name" value="DUF6384"/>
    <property type="match status" value="1"/>
</dbReference>
<dbReference type="AlphaFoldDB" id="U2EI45"/>
<gene>
    <name evidence="1" type="ORF">SSPSH_003434</name>
</gene>
<reference evidence="1 2" key="2">
    <citation type="journal article" date="2013" name="PLoS ONE">
        <title>INDIGO - INtegrated Data Warehouse of MIcrobial GenOmes with Examples from the Red Sea Extremophiles.</title>
        <authorList>
            <person name="Alam I."/>
            <person name="Antunes A."/>
            <person name="Kamau A.A."/>
            <person name="Ba Alawi W."/>
            <person name="Kalkatawi M."/>
            <person name="Stingl U."/>
            <person name="Bajic V.B."/>
        </authorList>
    </citation>
    <scope>NUCLEOTIDE SEQUENCE [LARGE SCALE GENOMIC DNA]</scope>
    <source>
        <strain evidence="1 2">E1L3A</strain>
    </source>
</reference>
<evidence type="ECO:0000313" key="2">
    <source>
        <dbReference type="Proteomes" id="UP000006242"/>
    </source>
</evidence>
<organism evidence="1 2">
    <name type="scientific">Salinisphaera shabanensis E1L3A</name>
    <dbReference type="NCBI Taxonomy" id="1033802"/>
    <lineage>
        <taxon>Bacteria</taxon>
        <taxon>Pseudomonadati</taxon>
        <taxon>Pseudomonadota</taxon>
        <taxon>Gammaproteobacteria</taxon>
        <taxon>Salinisphaerales</taxon>
        <taxon>Salinisphaeraceae</taxon>
        <taxon>Salinisphaera</taxon>
    </lineage>
</organism>
<dbReference type="STRING" id="1033802.SSPSH_003434"/>
<evidence type="ECO:0000313" key="1">
    <source>
        <dbReference type="EMBL" id="ERJ17750.1"/>
    </source>
</evidence>
<dbReference type="InterPro" id="IPR045964">
    <property type="entry name" value="DUF6384"/>
</dbReference>
<sequence length="102" mass="11800">MSRPGLEDSLVVMDIADRMRRRADTLDQASDYDSRRRALRERLVQLYKAQGIAIDTDTLDSAIEQHMARRLTYRPARRLAAALARFYVRLVTPAADVPRQER</sequence>
<dbReference type="Proteomes" id="UP000006242">
    <property type="component" value="Unassembled WGS sequence"/>
</dbReference>
<keyword evidence="2" id="KW-1185">Reference proteome</keyword>
<accession>U2EI45</accession>
<comment type="caution">
    <text evidence="1">The sequence shown here is derived from an EMBL/GenBank/DDBJ whole genome shotgun (WGS) entry which is preliminary data.</text>
</comment>
<dbReference type="EMBL" id="AFNV02000029">
    <property type="protein sequence ID" value="ERJ17750.1"/>
    <property type="molecule type" value="Genomic_DNA"/>
</dbReference>
<protein>
    <submittedName>
        <fullName evidence="1">Uncharacterized protein</fullName>
    </submittedName>
</protein>
<name>U2EI45_9GAMM</name>
<proteinExistence type="predicted"/>